<feature type="signal peptide" evidence="1">
    <location>
        <begin position="1"/>
        <end position="27"/>
    </location>
</feature>
<dbReference type="RefSeq" id="WP_038268250.1">
    <property type="nucleotide sequence ID" value="NZ_AYXY01000026.1"/>
</dbReference>
<comment type="caution">
    <text evidence="2">The sequence shown here is derived from an EMBL/GenBank/DDBJ whole genome shotgun (WGS) entry which is preliminary data.</text>
</comment>
<keyword evidence="1" id="KW-0732">Signal</keyword>
<reference evidence="2 3" key="2">
    <citation type="journal article" date="2016" name="Genome Announc.">
        <title>Draft Genome Sequence of Zhouia amylolytica AD3, Isolated from Tidal Flat Sediment.</title>
        <authorList>
            <person name="Jia B."/>
            <person name="Jin H.M."/>
            <person name="Lee H.J."/>
            <person name="Jeon C.O."/>
        </authorList>
    </citation>
    <scope>NUCLEOTIDE SEQUENCE [LARGE SCALE GENOMIC DNA]</scope>
    <source>
        <strain evidence="2 3">AD3</strain>
    </source>
</reference>
<sequence>MDRKFYPNAIHAIMLLVLFFSAQIASAQTLSQPVLGFSNPCPSEGFNSFTVDFAWQIPLVNEDNKFILELSDANGSFDNATTLSTVTDKNTVLTFSFKFAFPETTYGEKYRIRVRSTSPSKTSSASGSFPAYYRTVNESLVLNNFQDATLCSDPILLEVNNYPGEAYYNWYKDFNLIPGEKNAYLEVTEPGLYFVEVDYGFYCSSETSSNLVSVTQNDQLSVTISGDANVELCPNGSYTLTASTDITPDENFTYHWYRGETLLSSTASNSYTVTDRNGDAAGEYFVEVDPGSGCPALSSSVVLSINDFEVTTNLATDIVLMPSQSKTIQATTTASNPVYQWYKDDVAIADATTATLSINGPGSYYVEVKESAGCGIAKKSTPITVSYPSDFEIKIAVGDYTACASSQAVLSLSELKALTNDGTVIAVDESIVEQFSFQWYLNGSAVSGATTRQITVNNTAANGNYTLKGTLESFNSTSNAIAIKIGIGTPAITADLMKICEDVDQVTISSSITATTYTYSWYRDNILLDETSATLKTLKSGTYQLKVKNNDCEVASNTVTIEPYTDDQITLNKEGVIYLQKGQAQEVIASGADTYVWYDNAQQVVGTTASLLISTEGVYTLVASIGGCEFVKTIEAVLQESTIIPNVISPNGDGINDTWAIPVTYLNNPEIQINIYTSSGELVFSGANYQNNWPESTINYSGRNPVYYYRIIKNGATIKKGTITIIK</sequence>
<reference evidence="3" key="1">
    <citation type="submission" date="2013-11" db="EMBL/GenBank/DDBJ databases">
        <title>Draft genome sequence from a member of Zhouia, isolated tidal flat.</title>
        <authorList>
            <person name="Jin H."/>
            <person name="Jeon C.O."/>
        </authorList>
    </citation>
    <scope>NUCLEOTIDE SEQUENCE [LARGE SCALE GENOMIC DNA]</scope>
    <source>
        <strain evidence="3">AD3</strain>
    </source>
</reference>
<dbReference type="EMBL" id="AYXY01000026">
    <property type="protein sequence ID" value="ETN94076.1"/>
    <property type="molecule type" value="Genomic_DNA"/>
</dbReference>
<dbReference type="Pfam" id="PF13585">
    <property type="entry name" value="CHU_C"/>
    <property type="match status" value="1"/>
</dbReference>
<evidence type="ECO:0000313" key="3">
    <source>
        <dbReference type="Proteomes" id="UP000018850"/>
    </source>
</evidence>
<organism evidence="2 3">
    <name type="scientific">Zhouia amylolytica AD3</name>
    <dbReference type="NCBI Taxonomy" id="1286632"/>
    <lineage>
        <taxon>Bacteria</taxon>
        <taxon>Pseudomonadati</taxon>
        <taxon>Bacteroidota</taxon>
        <taxon>Flavobacteriia</taxon>
        <taxon>Flavobacteriales</taxon>
        <taxon>Flavobacteriaceae</taxon>
        <taxon>Zhouia</taxon>
    </lineage>
</organism>
<feature type="chain" id="PRO_5004826904" description="Ig-like domain-containing protein" evidence="1">
    <location>
        <begin position="28"/>
        <end position="727"/>
    </location>
</feature>
<evidence type="ECO:0008006" key="4">
    <source>
        <dbReference type="Google" id="ProtNLM"/>
    </source>
</evidence>
<name>W2UKU8_9FLAO</name>
<accession>W2UKU8</accession>
<dbReference type="eggNOG" id="COG2133">
    <property type="taxonomic scope" value="Bacteria"/>
</dbReference>
<evidence type="ECO:0000313" key="2">
    <source>
        <dbReference type="EMBL" id="ETN94076.1"/>
    </source>
</evidence>
<dbReference type="STRING" id="376730.SAMN04487906_0433"/>
<dbReference type="Proteomes" id="UP000018850">
    <property type="component" value="Unassembled WGS sequence"/>
</dbReference>
<gene>
    <name evidence="2" type="ORF">P278_28800</name>
</gene>
<dbReference type="Gene3D" id="2.60.40.10">
    <property type="entry name" value="Immunoglobulins"/>
    <property type="match status" value="3"/>
</dbReference>
<proteinExistence type="predicted"/>
<dbReference type="eggNOG" id="COG3291">
    <property type="taxonomic scope" value="Bacteria"/>
</dbReference>
<dbReference type="InterPro" id="IPR013783">
    <property type="entry name" value="Ig-like_fold"/>
</dbReference>
<dbReference type="AlphaFoldDB" id="W2UKU8"/>
<dbReference type="PATRIC" id="fig|1286632.3.peg.2876"/>
<evidence type="ECO:0000256" key="1">
    <source>
        <dbReference type="SAM" id="SignalP"/>
    </source>
</evidence>
<keyword evidence="3" id="KW-1185">Reference proteome</keyword>
<protein>
    <recommendedName>
        <fullName evidence="4">Ig-like domain-containing protein</fullName>
    </recommendedName>
</protein>